<reference evidence="1 2" key="1">
    <citation type="journal article" date="2022" name="New Phytol.">
        <title>Ecological generalism drives hyperdiversity of secondary metabolite gene clusters in xylarialean endophytes.</title>
        <authorList>
            <person name="Franco M.E.E."/>
            <person name="Wisecaver J.H."/>
            <person name="Arnold A.E."/>
            <person name="Ju Y.M."/>
            <person name="Slot J.C."/>
            <person name="Ahrendt S."/>
            <person name="Moore L.P."/>
            <person name="Eastman K.E."/>
            <person name="Scott K."/>
            <person name="Konkel Z."/>
            <person name="Mondo S.J."/>
            <person name="Kuo A."/>
            <person name="Hayes R.D."/>
            <person name="Haridas S."/>
            <person name="Andreopoulos B."/>
            <person name="Riley R."/>
            <person name="LaButti K."/>
            <person name="Pangilinan J."/>
            <person name="Lipzen A."/>
            <person name="Amirebrahimi M."/>
            <person name="Yan J."/>
            <person name="Adam C."/>
            <person name="Keymanesh K."/>
            <person name="Ng V."/>
            <person name="Louie K."/>
            <person name="Northen T."/>
            <person name="Drula E."/>
            <person name="Henrissat B."/>
            <person name="Hsieh H.M."/>
            <person name="Youens-Clark K."/>
            <person name="Lutzoni F."/>
            <person name="Miadlikowska J."/>
            <person name="Eastwood D.C."/>
            <person name="Hamelin R.C."/>
            <person name="Grigoriev I.V."/>
            <person name="U'Ren J.M."/>
        </authorList>
    </citation>
    <scope>NUCLEOTIDE SEQUENCE [LARGE SCALE GENOMIC DNA]</scope>
    <source>
        <strain evidence="1 2">ER1909</strain>
    </source>
</reference>
<proteinExistence type="predicted"/>
<evidence type="ECO:0000313" key="1">
    <source>
        <dbReference type="EMBL" id="KAI6090260.1"/>
    </source>
</evidence>
<accession>A0ACC0DCM9</accession>
<dbReference type="Proteomes" id="UP001497680">
    <property type="component" value="Unassembled WGS sequence"/>
</dbReference>
<keyword evidence="2" id="KW-1185">Reference proteome</keyword>
<gene>
    <name evidence="1" type="ORF">F4821DRAFT_228930</name>
</gene>
<comment type="caution">
    <text evidence="1">The sequence shown here is derived from an EMBL/GenBank/DDBJ whole genome shotgun (WGS) entry which is preliminary data.</text>
</comment>
<protein>
    <submittedName>
        <fullName evidence="1">Trypsin-like serine protease</fullName>
    </submittedName>
</protein>
<name>A0ACC0DCM9_9PEZI</name>
<organism evidence="1 2">
    <name type="scientific">Hypoxylon rubiginosum</name>
    <dbReference type="NCBI Taxonomy" id="110542"/>
    <lineage>
        <taxon>Eukaryota</taxon>
        <taxon>Fungi</taxon>
        <taxon>Dikarya</taxon>
        <taxon>Ascomycota</taxon>
        <taxon>Pezizomycotina</taxon>
        <taxon>Sordariomycetes</taxon>
        <taxon>Xylariomycetidae</taxon>
        <taxon>Xylariales</taxon>
        <taxon>Hypoxylaceae</taxon>
        <taxon>Hypoxylon</taxon>
    </lineage>
</organism>
<dbReference type="EMBL" id="MU394291">
    <property type="protein sequence ID" value="KAI6090260.1"/>
    <property type="molecule type" value="Genomic_DNA"/>
</dbReference>
<sequence>MTLSSLAPLVTAFLLLSSRVAASPVPETRDNAFTNPIGIPVEQTDSLFSGPIPEIVTVSLEDLRESNATEVPAHIPDEVLDNSELDKRYIFGADDRVLWTDNKVYPFSTMGKIQWSSGIYCSGALIGPRHVATAKHCAPLNNPGVSVRFMPGFYDGEVFPGAYVTTIIYLPGYSVNDPDANACDIKEDWAIFILDSRLGDQQGFLGAKVIESSLIANPVLLHLGYPGDLANGQRPYRQDKITIRNRFDCDSTGGLSTDADVAGGMSGGPIWQNDNGKRFQLGVLSATSSTETVFAGGSNWFGAVSRARQDFP</sequence>
<evidence type="ECO:0000313" key="2">
    <source>
        <dbReference type="Proteomes" id="UP001497680"/>
    </source>
</evidence>